<dbReference type="EMBL" id="FMAH01000029">
    <property type="protein sequence ID" value="SCB38869.1"/>
    <property type="molecule type" value="Genomic_DNA"/>
</dbReference>
<organism evidence="1 2">
    <name type="scientific">Rhizobium miluonense</name>
    <dbReference type="NCBI Taxonomy" id="411945"/>
    <lineage>
        <taxon>Bacteria</taxon>
        <taxon>Pseudomonadati</taxon>
        <taxon>Pseudomonadota</taxon>
        <taxon>Alphaproteobacteria</taxon>
        <taxon>Hyphomicrobiales</taxon>
        <taxon>Rhizobiaceae</taxon>
        <taxon>Rhizobium/Agrobacterium group</taxon>
        <taxon>Rhizobium</taxon>
    </lineage>
</organism>
<reference evidence="2" key="1">
    <citation type="submission" date="2016-08" db="EMBL/GenBank/DDBJ databases">
        <authorList>
            <person name="Varghese N."/>
            <person name="Submissions Spin"/>
        </authorList>
    </citation>
    <scope>NUCLEOTIDE SEQUENCE [LARGE SCALE GENOMIC DNA]</scope>
    <source>
        <strain evidence="2">HAMBI 2971</strain>
    </source>
</reference>
<name>A0A1C3WFS6_9HYPH</name>
<proteinExistence type="predicted"/>
<evidence type="ECO:0000313" key="2">
    <source>
        <dbReference type="Proteomes" id="UP000199435"/>
    </source>
</evidence>
<dbReference type="GO" id="GO:0005975">
    <property type="term" value="P:carbohydrate metabolic process"/>
    <property type="evidence" value="ECO:0007669"/>
    <property type="project" value="InterPro"/>
</dbReference>
<dbReference type="STRING" id="411945.GA0061102_102917"/>
<dbReference type="Proteomes" id="UP000199435">
    <property type="component" value="Unassembled WGS sequence"/>
</dbReference>
<evidence type="ECO:0008006" key="3">
    <source>
        <dbReference type="Google" id="ProtNLM"/>
    </source>
</evidence>
<dbReference type="Gene3D" id="1.50.10.20">
    <property type="match status" value="1"/>
</dbReference>
<dbReference type="RefSeq" id="WP_245298098.1">
    <property type="nucleotide sequence ID" value="NZ_FMAH01000029.1"/>
</dbReference>
<dbReference type="AlphaFoldDB" id="A0A1C3WFS6"/>
<sequence>MNGEAFGLERSALGLKLCEGLSKKVNGEAGSPFVVQSFYQADKGTRLDPMLRNAGFTYDNALAAIALFACGENEKATQVADALVLAVYRDRTYRDGRVRNAYRSGTVTIGKEAILLPGFWDAASNSWIEDDYQVGSATGNVAWAALALLTAYDRIGDQRYLDAAARVMRWIDLNAAATSGPGYTGGVFGNETSQQKLEWKSTEQNLDVYAAADWLTRSGAVGDWQRMRDLAGGFLDDMWDANVGFFHVGSLPGSNAPNLNQSGIDAELWPVIAIPEFRGRTEKIFDWIDRRYQVAGGYDFNEDRDGVWLEGTAQAALVFHLAGREVRAETLFATIASQIGPDGLVYATVGPELSTGLKVGPDQTSADFKYYHLPHIGATAWAILASHGWNPFLGKIGLPLRKHPLTSDQP</sequence>
<gene>
    <name evidence="1" type="ORF">GA0061102_102917</name>
</gene>
<evidence type="ECO:0000313" key="1">
    <source>
        <dbReference type="EMBL" id="SCB38869.1"/>
    </source>
</evidence>
<dbReference type="SUPFAM" id="SSF48208">
    <property type="entry name" value="Six-hairpin glycosidases"/>
    <property type="match status" value="1"/>
</dbReference>
<accession>A0A1C3WFS6</accession>
<dbReference type="InterPro" id="IPR008928">
    <property type="entry name" value="6-hairpin_glycosidase_sf"/>
</dbReference>
<protein>
    <recommendedName>
        <fullName evidence="3">Methylaspartate ammonia-lyase</fullName>
    </recommendedName>
</protein>
<keyword evidence="2" id="KW-1185">Reference proteome</keyword>